<proteinExistence type="predicted"/>
<name>A0A0E9TXU6_ANGAN</name>
<protein>
    <submittedName>
        <fullName evidence="1">Uncharacterized protein</fullName>
    </submittedName>
</protein>
<sequence>MIHACLKATSSTFLSLTDKIEWLHSTRLHPEFTCTTSAFNACR</sequence>
<evidence type="ECO:0000313" key="1">
    <source>
        <dbReference type="EMBL" id="JAH57740.1"/>
    </source>
</evidence>
<reference evidence="1" key="2">
    <citation type="journal article" date="2015" name="Fish Shellfish Immunol.">
        <title>Early steps in the European eel (Anguilla anguilla)-Vibrio vulnificus interaction in the gills: Role of the RtxA13 toxin.</title>
        <authorList>
            <person name="Callol A."/>
            <person name="Pajuelo D."/>
            <person name="Ebbesson L."/>
            <person name="Teles M."/>
            <person name="MacKenzie S."/>
            <person name="Amaro C."/>
        </authorList>
    </citation>
    <scope>NUCLEOTIDE SEQUENCE</scope>
</reference>
<dbReference type="AlphaFoldDB" id="A0A0E9TXU6"/>
<accession>A0A0E9TXU6</accession>
<dbReference type="EMBL" id="GBXM01050837">
    <property type="protein sequence ID" value="JAH57740.1"/>
    <property type="molecule type" value="Transcribed_RNA"/>
</dbReference>
<organism evidence="1">
    <name type="scientific">Anguilla anguilla</name>
    <name type="common">European freshwater eel</name>
    <name type="synonym">Muraena anguilla</name>
    <dbReference type="NCBI Taxonomy" id="7936"/>
    <lineage>
        <taxon>Eukaryota</taxon>
        <taxon>Metazoa</taxon>
        <taxon>Chordata</taxon>
        <taxon>Craniata</taxon>
        <taxon>Vertebrata</taxon>
        <taxon>Euteleostomi</taxon>
        <taxon>Actinopterygii</taxon>
        <taxon>Neopterygii</taxon>
        <taxon>Teleostei</taxon>
        <taxon>Anguilliformes</taxon>
        <taxon>Anguillidae</taxon>
        <taxon>Anguilla</taxon>
    </lineage>
</organism>
<reference evidence="1" key="1">
    <citation type="submission" date="2014-11" db="EMBL/GenBank/DDBJ databases">
        <authorList>
            <person name="Amaro Gonzalez C."/>
        </authorList>
    </citation>
    <scope>NUCLEOTIDE SEQUENCE</scope>
</reference>